<name>A0ABY6I354_STRPE</name>
<dbReference type="Proteomes" id="UP001163878">
    <property type="component" value="Chromosome"/>
</dbReference>
<keyword evidence="2" id="KW-1185">Reference proteome</keyword>
<reference evidence="1" key="1">
    <citation type="submission" date="2022-10" db="EMBL/GenBank/DDBJ databases">
        <title>Cytochrome P450 Catalyzes Benzene Ring Formation in the Biosynthesis of Trialkyl-Substituted Aromatic Polyketides.</title>
        <authorList>
            <person name="Zhao E."/>
            <person name="Ge H."/>
        </authorList>
    </citation>
    <scope>NUCLEOTIDE SEQUENCE</scope>
    <source>
        <strain evidence="1">NA0869</strain>
    </source>
</reference>
<accession>A0ABY6I354</accession>
<sequence length="148" mass="16671">MLEEQIFLVVLLRRARRSPAEEVLLVRTTWRNASVLAAATVLLGAIPLATLQLRQETQDPRPAPAPDYRAQCSTVVEGSRVTAYCHNPYPAADRVRLHVECDRWWDVDADTAPVLLRPAEYGELTGRCWKEIRSAWVSHQPQRADAGT</sequence>
<proteinExistence type="predicted"/>
<gene>
    <name evidence="1" type="ORF">OGH68_07880</name>
</gene>
<dbReference type="EMBL" id="CP107567">
    <property type="protein sequence ID" value="UYQ61400.1"/>
    <property type="molecule type" value="Genomic_DNA"/>
</dbReference>
<evidence type="ECO:0000313" key="2">
    <source>
        <dbReference type="Proteomes" id="UP001163878"/>
    </source>
</evidence>
<evidence type="ECO:0000313" key="1">
    <source>
        <dbReference type="EMBL" id="UYQ61400.1"/>
    </source>
</evidence>
<organism evidence="1 2">
    <name type="scientific">Streptomyces peucetius</name>
    <dbReference type="NCBI Taxonomy" id="1950"/>
    <lineage>
        <taxon>Bacteria</taxon>
        <taxon>Bacillati</taxon>
        <taxon>Actinomycetota</taxon>
        <taxon>Actinomycetes</taxon>
        <taxon>Kitasatosporales</taxon>
        <taxon>Streptomycetaceae</taxon>
        <taxon>Streptomyces</taxon>
    </lineage>
</organism>
<protein>
    <submittedName>
        <fullName evidence="1">Uncharacterized protein</fullName>
    </submittedName>
</protein>